<name>A0A0A9A078_ARUDO</name>
<dbReference type="EMBL" id="GBRH01254527">
    <property type="protein sequence ID" value="JAD43368.1"/>
    <property type="molecule type" value="Transcribed_RNA"/>
</dbReference>
<reference evidence="1" key="1">
    <citation type="submission" date="2014-09" db="EMBL/GenBank/DDBJ databases">
        <authorList>
            <person name="Magalhaes I.L.F."/>
            <person name="Oliveira U."/>
            <person name="Santos F.R."/>
            <person name="Vidigal T.H.D.A."/>
            <person name="Brescovit A.D."/>
            <person name="Santos A.J."/>
        </authorList>
    </citation>
    <scope>NUCLEOTIDE SEQUENCE</scope>
    <source>
        <tissue evidence="1">Shoot tissue taken approximately 20 cm above the soil surface</tissue>
    </source>
</reference>
<proteinExistence type="predicted"/>
<evidence type="ECO:0000313" key="1">
    <source>
        <dbReference type="EMBL" id="JAD43368.1"/>
    </source>
</evidence>
<sequence>MSIPNTDSYLHLVSIHTMMIVNHTVWSILKSDVELCFAYMKLLC</sequence>
<reference evidence="1" key="2">
    <citation type="journal article" date="2015" name="Data Brief">
        <title>Shoot transcriptome of the giant reed, Arundo donax.</title>
        <authorList>
            <person name="Barrero R.A."/>
            <person name="Guerrero F.D."/>
            <person name="Moolhuijzen P."/>
            <person name="Goolsby J.A."/>
            <person name="Tidwell J."/>
            <person name="Bellgard S.E."/>
            <person name="Bellgard M.I."/>
        </authorList>
    </citation>
    <scope>NUCLEOTIDE SEQUENCE</scope>
    <source>
        <tissue evidence="1">Shoot tissue taken approximately 20 cm above the soil surface</tissue>
    </source>
</reference>
<protein>
    <submittedName>
        <fullName evidence="1">Uncharacterized protein</fullName>
    </submittedName>
</protein>
<dbReference type="AlphaFoldDB" id="A0A0A9A078"/>
<organism evidence="1">
    <name type="scientific">Arundo donax</name>
    <name type="common">Giant reed</name>
    <name type="synonym">Donax arundinaceus</name>
    <dbReference type="NCBI Taxonomy" id="35708"/>
    <lineage>
        <taxon>Eukaryota</taxon>
        <taxon>Viridiplantae</taxon>
        <taxon>Streptophyta</taxon>
        <taxon>Embryophyta</taxon>
        <taxon>Tracheophyta</taxon>
        <taxon>Spermatophyta</taxon>
        <taxon>Magnoliopsida</taxon>
        <taxon>Liliopsida</taxon>
        <taxon>Poales</taxon>
        <taxon>Poaceae</taxon>
        <taxon>PACMAD clade</taxon>
        <taxon>Arundinoideae</taxon>
        <taxon>Arundineae</taxon>
        <taxon>Arundo</taxon>
    </lineage>
</organism>
<accession>A0A0A9A078</accession>